<dbReference type="EMBL" id="JAEAOA010002192">
    <property type="protein sequence ID" value="KAK3577157.1"/>
    <property type="molecule type" value="Genomic_DNA"/>
</dbReference>
<dbReference type="AlphaFoldDB" id="A0AAE0VHK7"/>
<protein>
    <submittedName>
        <fullName evidence="1">Uncharacterized protein</fullName>
    </submittedName>
</protein>
<dbReference type="Gene3D" id="2.60.270.50">
    <property type="match status" value="1"/>
</dbReference>
<comment type="caution">
    <text evidence="1">The sequence shown here is derived from an EMBL/GenBank/DDBJ whole genome shotgun (WGS) entry which is preliminary data.</text>
</comment>
<accession>A0AAE0VHK7</accession>
<proteinExistence type="predicted"/>
<sequence>MATSKNIEIPSNWSEPPIMWKTISTFAERKRPLEVFIQNKTKYELKLEEDFLDTGERIRTIFKDSIGPQSDWLTLVANKSPSFQLSVGGGLKYRFKETNCILYIGFRNPFIGNHLAFVELSNVEHPAKWSFDEAKGDNFRSSSFEKLRASVEVVNAIYCSSKRIVFRVEECV</sequence>
<keyword evidence="2" id="KW-1185">Reference proteome</keyword>
<name>A0AAE0VHK7_9BIVA</name>
<organism evidence="1 2">
    <name type="scientific">Potamilus streckersoni</name>
    <dbReference type="NCBI Taxonomy" id="2493646"/>
    <lineage>
        <taxon>Eukaryota</taxon>
        <taxon>Metazoa</taxon>
        <taxon>Spiralia</taxon>
        <taxon>Lophotrochozoa</taxon>
        <taxon>Mollusca</taxon>
        <taxon>Bivalvia</taxon>
        <taxon>Autobranchia</taxon>
        <taxon>Heteroconchia</taxon>
        <taxon>Palaeoheterodonta</taxon>
        <taxon>Unionida</taxon>
        <taxon>Unionoidea</taxon>
        <taxon>Unionidae</taxon>
        <taxon>Ambleminae</taxon>
        <taxon>Lampsilini</taxon>
        <taxon>Potamilus</taxon>
    </lineage>
</organism>
<evidence type="ECO:0000313" key="2">
    <source>
        <dbReference type="Proteomes" id="UP001195483"/>
    </source>
</evidence>
<dbReference type="Proteomes" id="UP001195483">
    <property type="component" value="Unassembled WGS sequence"/>
</dbReference>
<gene>
    <name evidence="1" type="ORF">CHS0354_037493</name>
</gene>
<reference evidence="1" key="1">
    <citation type="journal article" date="2021" name="Genome Biol. Evol.">
        <title>A High-Quality Reference Genome for a Parasitic Bivalve with Doubly Uniparental Inheritance (Bivalvia: Unionida).</title>
        <authorList>
            <person name="Smith C.H."/>
        </authorList>
    </citation>
    <scope>NUCLEOTIDE SEQUENCE</scope>
    <source>
        <strain evidence="1">CHS0354</strain>
    </source>
</reference>
<reference evidence="1" key="3">
    <citation type="submission" date="2023-05" db="EMBL/GenBank/DDBJ databases">
        <authorList>
            <person name="Smith C.H."/>
        </authorList>
    </citation>
    <scope>NUCLEOTIDE SEQUENCE</scope>
    <source>
        <strain evidence="1">CHS0354</strain>
        <tissue evidence="1">Mantle</tissue>
    </source>
</reference>
<evidence type="ECO:0000313" key="1">
    <source>
        <dbReference type="EMBL" id="KAK3577157.1"/>
    </source>
</evidence>
<reference evidence="1" key="2">
    <citation type="journal article" date="2021" name="Genome Biol. Evol.">
        <title>Developing a high-quality reference genome for a parasitic bivalve with doubly uniparental inheritance (Bivalvia: Unionida).</title>
        <authorList>
            <person name="Smith C.H."/>
        </authorList>
    </citation>
    <scope>NUCLEOTIDE SEQUENCE</scope>
    <source>
        <strain evidence="1">CHS0354</strain>
        <tissue evidence="1">Mantle</tissue>
    </source>
</reference>